<organism evidence="3 4">
    <name type="scientific">Streblomastix strix</name>
    <dbReference type="NCBI Taxonomy" id="222440"/>
    <lineage>
        <taxon>Eukaryota</taxon>
        <taxon>Metamonada</taxon>
        <taxon>Preaxostyla</taxon>
        <taxon>Oxymonadida</taxon>
        <taxon>Streblomastigidae</taxon>
        <taxon>Streblomastix</taxon>
    </lineage>
</organism>
<feature type="compositionally biased region" description="Polar residues" evidence="2">
    <location>
        <begin position="223"/>
        <end position="239"/>
    </location>
</feature>
<accession>A0A5J4VPJ6</accession>
<keyword evidence="1" id="KW-0175">Coiled coil</keyword>
<feature type="non-terminal residue" evidence="3">
    <location>
        <position position="1"/>
    </location>
</feature>
<feature type="compositionally biased region" description="Polar residues" evidence="2">
    <location>
        <begin position="301"/>
        <end position="319"/>
    </location>
</feature>
<feature type="region of interest" description="Disordered" evidence="2">
    <location>
        <begin position="223"/>
        <end position="266"/>
    </location>
</feature>
<reference evidence="3 4" key="1">
    <citation type="submission" date="2019-03" db="EMBL/GenBank/DDBJ databases">
        <title>Single cell metagenomics reveals metabolic interactions within the superorganism composed of flagellate Streblomastix strix and complex community of Bacteroidetes bacteria on its surface.</title>
        <authorList>
            <person name="Treitli S.C."/>
            <person name="Kolisko M."/>
            <person name="Husnik F."/>
            <person name="Keeling P."/>
            <person name="Hampl V."/>
        </authorList>
    </citation>
    <scope>NUCLEOTIDE SEQUENCE [LARGE SCALE GENOMIC DNA]</scope>
    <source>
        <strain evidence="3">ST1C</strain>
    </source>
</reference>
<feature type="region of interest" description="Disordered" evidence="2">
    <location>
        <begin position="292"/>
        <end position="319"/>
    </location>
</feature>
<evidence type="ECO:0000256" key="1">
    <source>
        <dbReference type="SAM" id="Coils"/>
    </source>
</evidence>
<evidence type="ECO:0000313" key="4">
    <source>
        <dbReference type="Proteomes" id="UP000324800"/>
    </source>
</evidence>
<dbReference type="Proteomes" id="UP000324800">
    <property type="component" value="Unassembled WGS sequence"/>
</dbReference>
<feature type="region of interest" description="Disordered" evidence="2">
    <location>
        <begin position="407"/>
        <end position="466"/>
    </location>
</feature>
<dbReference type="EMBL" id="SNRW01005780">
    <property type="protein sequence ID" value="KAA6384400.1"/>
    <property type="molecule type" value="Genomic_DNA"/>
</dbReference>
<feature type="compositionally biased region" description="Polar residues" evidence="2">
    <location>
        <begin position="252"/>
        <end position="266"/>
    </location>
</feature>
<protein>
    <submittedName>
        <fullName evidence="3">Uncharacterized protein</fullName>
    </submittedName>
</protein>
<comment type="caution">
    <text evidence="3">The sequence shown here is derived from an EMBL/GenBank/DDBJ whole genome shotgun (WGS) entry which is preliminary data.</text>
</comment>
<dbReference type="AlphaFoldDB" id="A0A5J4VPJ6"/>
<sequence length="638" mass="73866">AGPQFSKAIQKLNELSEHDKYIFTFSDQPQVLVSQSGICDVLPITEQSQNNSSTLEDLISPLNANNTELTDKVQLSLSQTLDIKGLPSPKTPRSIKSPNQIDQSIFGEHQLDEISEDESELGQAVAALKIERELRLSLEGKNQEIQQELNKLRIYHNEIVKETQHLRENYLIEHLEKVKIQTEAKQAQARSKQQLIVAWNRGINTRRDNFIGQVEFARTSRSYTEALSPRIQQKDQSSGIDPKLNKNERTKSLSPTKQYNYQNYASPSTQKKITSLRLDLLNLDDQIKSAANDSDLKQKNQKSFLNTRSTSQKPMPQKNYSAISPFYSHKLDEYHALSPRTQLTSKVPQLKSYRQLQQERELFKLMREFQLQSAQSPPSKKYIKAQEKEIEIQKELDELNNLQDINKKDDDVDIGDNKDQEVNENLKQDDNEKDKENNKSTLNKGQNTVSDQQQQQQQKRNKSQQMTWKEVQLQQFEEFQERQNDLLKKLNAIEKKKGKNTPLENVQDNQIQEIQEYQEEIKEKEFVQEIQKQSKKEIIQSLIDAGEVVSMVDWVEITKKLANLILDSEQAVAATQKMFIHISHLNKSFHTIYSLGNDLEEVQNKENNKQRINQIIIKYKEIIKQALSGQKQGSPKKK</sequence>
<feature type="compositionally biased region" description="Polar residues" evidence="2">
    <location>
        <begin position="439"/>
        <end position="451"/>
    </location>
</feature>
<gene>
    <name evidence="3" type="ORF">EZS28_020075</name>
</gene>
<feature type="coiled-coil region" evidence="1">
    <location>
        <begin position="476"/>
        <end position="527"/>
    </location>
</feature>
<feature type="compositionally biased region" description="Basic and acidic residues" evidence="2">
    <location>
        <begin position="407"/>
        <end position="438"/>
    </location>
</feature>
<evidence type="ECO:0000313" key="3">
    <source>
        <dbReference type="EMBL" id="KAA6384400.1"/>
    </source>
</evidence>
<name>A0A5J4VPJ6_9EUKA</name>
<evidence type="ECO:0000256" key="2">
    <source>
        <dbReference type="SAM" id="MobiDB-lite"/>
    </source>
</evidence>
<proteinExistence type="predicted"/>